<reference evidence="1 2" key="1">
    <citation type="submission" date="2017-10" db="EMBL/GenBank/DDBJ databases">
        <title>Sequencing the genomes of 1000 actinobacteria strains.</title>
        <authorList>
            <person name="Klenk H.-P."/>
        </authorList>
    </citation>
    <scope>NUCLEOTIDE SEQUENCE [LARGE SCALE GENOMIC DNA]</scope>
    <source>
        <strain evidence="1 2">DSM 15597</strain>
    </source>
</reference>
<gene>
    <name evidence="1" type="ORF">ATK74_2714</name>
</gene>
<keyword evidence="2" id="KW-1185">Reference proteome</keyword>
<organism evidence="1 2">
    <name type="scientific">Propionicimonas paludicola</name>
    <dbReference type="NCBI Taxonomy" id="185243"/>
    <lineage>
        <taxon>Bacteria</taxon>
        <taxon>Bacillati</taxon>
        <taxon>Actinomycetota</taxon>
        <taxon>Actinomycetes</taxon>
        <taxon>Propionibacteriales</taxon>
        <taxon>Nocardioidaceae</taxon>
        <taxon>Propionicimonas</taxon>
    </lineage>
</organism>
<evidence type="ECO:0000313" key="1">
    <source>
        <dbReference type="EMBL" id="PFG18133.1"/>
    </source>
</evidence>
<dbReference type="RefSeq" id="WP_245840944.1">
    <property type="nucleotide sequence ID" value="NZ_PDJC01000001.1"/>
</dbReference>
<dbReference type="EMBL" id="PDJC01000001">
    <property type="protein sequence ID" value="PFG18133.1"/>
    <property type="molecule type" value="Genomic_DNA"/>
</dbReference>
<comment type="caution">
    <text evidence="1">The sequence shown here is derived from an EMBL/GenBank/DDBJ whole genome shotgun (WGS) entry which is preliminary data.</text>
</comment>
<dbReference type="Proteomes" id="UP000226079">
    <property type="component" value="Unassembled WGS sequence"/>
</dbReference>
<dbReference type="AlphaFoldDB" id="A0A2A9CUM2"/>
<evidence type="ECO:0000313" key="2">
    <source>
        <dbReference type="Proteomes" id="UP000226079"/>
    </source>
</evidence>
<sequence length="137" mass="15156">MPSENQRQADALRREEMARAAQRREAAAAQLQLDEFVTELRAAGIAPHPLRATLLNGVRVRTGLLGWYLNRAETLAVDQVGRYFQLICPGSPLSRLTGVRVFPAEPTLVIGRGGRDGETGDLSEFLDRARQRYNPAS</sequence>
<proteinExistence type="predicted"/>
<accession>A0A2A9CUM2</accession>
<protein>
    <submittedName>
        <fullName evidence="1">Uncharacterized protein</fullName>
    </submittedName>
</protein>
<name>A0A2A9CUM2_9ACTN</name>